<evidence type="ECO:0000313" key="2">
    <source>
        <dbReference type="Proteomes" id="UP001596163"/>
    </source>
</evidence>
<dbReference type="EMBL" id="JBHSKS010000006">
    <property type="protein sequence ID" value="MFC5191952.1"/>
    <property type="molecule type" value="Genomic_DNA"/>
</dbReference>
<dbReference type="Proteomes" id="UP001596163">
    <property type="component" value="Unassembled WGS sequence"/>
</dbReference>
<dbReference type="NCBIfam" id="TIGR03519">
    <property type="entry name" value="T9SS_PorP_fam"/>
    <property type="match status" value="1"/>
</dbReference>
<sequence>MSEQAGVRLGAGVNFNQIRLDGNNLTTEQANDPTVGQYIGGFANLSIVDFNLGLSLTHPNYYFSYGMHNVNQGSFSKGDMFISKKPMVSIAQAGYRNAISDQLSVIFNTMWRSQDNLPDNLEFNMKFMFYEKFWVGAGHRVDYANSAQLGMLMGKMRFGYVYEWPTLKSYLLPNPTHEFMLGIRLFEGSENIW</sequence>
<dbReference type="Pfam" id="PF11751">
    <property type="entry name" value="PorP_SprF"/>
    <property type="match status" value="1"/>
</dbReference>
<gene>
    <name evidence="1" type="ORF">ACFPIK_09245</name>
</gene>
<organism evidence="1 2">
    <name type="scientific">Algoriphagus aquatilis</name>
    <dbReference type="NCBI Taxonomy" id="490186"/>
    <lineage>
        <taxon>Bacteria</taxon>
        <taxon>Pseudomonadati</taxon>
        <taxon>Bacteroidota</taxon>
        <taxon>Cytophagia</taxon>
        <taxon>Cytophagales</taxon>
        <taxon>Cyclobacteriaceae</taxon>
        <taxon>Algoriphagus</taxon>
    </lineage>
</organism>
<protein>
    <submittedName>
        <fullName evidence="1">PorP/SprF family type IX secretion system membrane protein</fullName>
    </submittedName>
</protein>
<accession>A0ABW0BVL8</accession>
<evidence type="ECO:0000313" key="1">
    <source>
        <dbReference type="EMBL" id="MFC5191952.1"/>
    </source>
</evidence>
<proteinExistence type="predicted"/>
<keyword evidence="2" id="KW-1185">Reference proteome</keyword>
<comment type="caution">
    <text evidence="1">The sequence shown here is derived from an EMBL/GenBank/DDBJ whole genome shotgun (WGS) entry which is preliminary data.</text>
</comment>
<dbReference type="RefSeq" id="WP_377914847.1">
    <property type="nucleotide sequence ID" value="NZ_JBHSKS010000006.1"/>
</dbReference>
<dbReference type="InterPro" id="IPR019861">
    <property type="entry name" value="PorP/SprF_Bacteroidetes"/>
</dbReference>
<reference evidence="2" key="1">
    <citation type="journal article" date="2019" name="Int. J. Syst. Evol. Microbiol.">
        <title>The Global Catalogue of Microorganisms (GCM) 10K type strain sequencing project: providing services to taxonomists for standard genome sequencing and annotation.</title>
        <authorList>
            <consortium name="The Broad Institute Genomics Platform"/>
            <consortium name="The Broad Institute Genome Sequencing Center for Infectious Disease"/>
            <person name="Wu L."/>
            <person name="Ma J."/>
        </authorList>
    </citation>
    <scope>NUCLEOTIDE SEQUENCE [LARGE SCALE GENOMIC DNA]</scope>
    <source>
        <strain evidence="2">CGMCC 1.7030</strain>
    </source>
</reference>
<name>A0ABW0BVL8_9BACT</name>